<feature type="compositionally biased region" description="Acidic residues" evidence="8">
    <location>
        <begin position="293"/>
        <end position="302"/>
    </location>
</feature>
<keyword evidence="4" id="KW-0234">DNA repair</keyword>
<feature type="domain" description="XLF-like coiled-coil region" evidence="10">
    <location>
        <begin position="134"/>
        <end position="186"/>
    </location>
</feature>
<organism evidence="11 12">
    <name type="scientific">Neonectria punicea</name>
    <dbReference type="NCBI Taxonomy" id="979145"/>
    <lineage>
        <taxon>Eukaryota</taxon>
        <taxon>Fungi</taxon>
        <taxon>Dikarya</taxon>
        <taxon>Ascomycota</taxon>
        <taxon>Pezizomycotina</taxon>
        <taxon>Sordariomycetes</taxon>
        <taxon>Hypocreomycetidae</taxon>
        <taxon>Hypocreales</taxon>
        <taxon>Nectriaceae</taxon>
        <taxon>Neonectria</taxon>
    </lineage>
</organism>
<evidence type="ECO:0000256" key="8">
    <source>
        <dbReference type="SAM" id="MobiDB-lite"/>
    </source>
</evidence>
<feature type="compositionally biased region" description="Basic and acidic residues" evidence="8">
    <location>
        <begin position="492"/>
        <end position="534"/>
    </location>
</feature>
<evidence type="ECO:0000259" key="10">
    <source>
        <dbReference type="Pfam" id="PF21928"/>
    </source>
</evidence>
<dbReference type="Pfam" id="PF09302">
    <property type="entry name" value="XLF"/>
    <property type="match status" value="1"/>
</dbReference>
<gene>
    <name evidence="11" type="ORF">QQX98_010351</name>
</gene>
<keyword evidence="2" id="KW-0227">DNA damage</keyword>
<evidence type="ECO:0000256" key="4">
    <source>
        <dbReference type="ARBA" id="ARBA00023204"/>
    </source>
</evidence>
<dbReference type="InterPro" id="IPR053829">
    <property type="entry name" value="XLF-like_CC"/>
</dbReference>
<evidence type="ECO:0000259" key="9">
    <source>
        <dbReference type="Pfam" id="PF09302"/>
    </source>
</evidence>
<evidence type="ECO:0000256" key="6">
    <source>
        <dbReference type="ARBA" id="ARBA00025747"/>
    </source>
</evidence>
<evidence type="ECO:0000256" key="3">
    <source>
        <dbReference type="ARBA" id="ARBA00023125"/>
    </source>
</evidence>
<sequence length="545" mass="59170">MSPTKSWRPLPLPSSPDLPVLLVSVDIGTAAYTVHVTDMANMWTESLDRKAICIRGWSENTSIDPSDTPDNMVKFLTSLKTALDTSQSGHDQTGLHLIRASKSDAGDDGLTLKITCELPGLKPLEWPMHLRKSPASAIATDLVIPLVQAHLTRHKEVESLVRMLSHKDAVMNKLLDKLDAMGTGLEHVFNPLSGKKKVSRAAAAEKVPGLAPFNRRRWRSDVSDNDEGPSNTESLVQEVFGGEGLHFESVLAVEESPKLNQWWQDFSGVSSSERPSQGKATIAKEDPPPPPEESMDIDDDDFQIQSTPTHLATRQNRPSTRDEPLPDDASTEEEPDSSPPARNTRIIPSETRKLETKKPASRLGTLGRKKQSPPARSPSPIPSPPKTRGASQKVDDSETASEADDGETASLPDDDQPASSPPPPPKPTPKKGGLGRIGGPKAKQPEMEPAETPERDAGETSAQPTARPAPRKLGVIGKKKGSDAGPVAPVADEDRGRSRAPAVKEEDKAKPRETSQERADHKREELKKELERKAAAGPVKKKRKF</sequence>
<evidence type="ECO:0000256" key="7">
    <source>
        <dbReference type="ARBA" id="ARBA00044529"/>
    </source>
</evidence>
<comment type="subcellular location">
    <subcellularLocation>
        <location evidence="1">Nucleus</location>
    </subcellularLocation>
</comment>
<dbReference type="EMBL" id="JAZAVJ010000224">
    <property type="protein sequence ID" value="KAK7403895.1"/>
    <property type="molecule type" value="Genomic_DNA"/>
</dbReference>
<evidence type="ECO:0000256" key="1">
    <source>
        <dbReference type="ARBA" id="ARBA00004123"/>
    </source>
</evidence>
<dbReference type="InterPro" id="IPR052287">
    <property type="entry name" value="NHEJ_factor"/>
</dbReference>
<keyword evidence="5" id="KW-0539">Nucleus</keyword>
<feature type="compositionally biased region" description="Pro residues" evidence="8">
    <location>
        <begin position="375"/>
        <end position="385"/>
    </location>
</feature>
<feature type="compositionally biased region" description="Polar residues" evidence="8">
    <location>
        <begin position="268"/>
        <end position="279"/>
    </location>
</feature>
<keyword evidence="3" id="KW-0238">DNA-binding</keyword>
<dbReference type="PANTHER" id="PTHR32235">
    <property type="entry name" value="NON-HOMOLOGOUS END-JOINING FACTOR 1"/>
    <property type="match status" value="1"/>
</dbReference>
<dbReference type="PANTHER" id="PTHR32235:SF1">
    <property type="entry name" value="NON-HOMOLOGOUS END-JOINING FACTOR 1"/>
    <property type="match status" value="1"/>
</dbReference>
<reference evidence="11 12" key="1">
    <citation type="journal article" date="2025" name="Microbiol. Resour. Announc.">
        <title>Draft genome sequences for Neonectria magnoliae and Neonectria punicea, canker pathogens of Liriodendron tulipifera and Acer saccharum in West Virginia.</title>
        <authorList>
            <person name="Petronek H.M."/>
            <person name="Kasson M.T."/>
            <person name="Metheny A.M."/>
            <person name="Stauder C.M."/>
            <person name="Lovett B."/>
            <person name="Lynch S.C."/>
            <person name="Garnas J.R."/>
            <person name="Kasson L.R."/>
            <person name="Stajich J.E."/>
        </authorList>
    </citation>
    <scope>NUCLEOTIDE SEQUENCE [LARGE SCALE GENOMIC DNA]</scope>
    <source>
        <strain evidence="11 12">NRRL 64653</strain>
    </source>
</reference>
<dbReference type="Proteomes" id="UP001498476">
    <property type="component" value="Unassembled WGS sequence"/>
</dbReference>
<dbReference type="InterPro" id="IPR038051">
    <property type="entry name" value="XRCC4-like_N_sf"/>
</dbReference>
<proteinExistence type="inferred from homology"/>
<accession>A0ABR1GQ66</accession>
<evidence type="ECO:0000313" key="12">
    <source>
        <dbReference type="Proteomes" id="UP001498476"/>
    </source>
</evidence>
<feature type="region of interest" description="Disordered" evidence="8">
    <location>
        <begin position="268"/>
        <end position="545"/>
    </location>
</feature>
<dbReference type="Gene3D" id="2.170.210.10">
    <property type="entry name" value="DNA double-strand break repair and VJ recombination XRCC4, N-terminal"/>
    <property type="match status" value="1"/>
</dbReference>
<evidence type="ECO:0000256" key="2">
    <source>
        <dbReference type="ARBA" id="ARBA00022763"/>
    </source>
</evidence>
<feature type="compositionally biased region" description="Polar residues" evidence="8">
    <location>
        <begin position="303"/>
        <end position="318"/>
    </location>
</feature>
<dbReference type="CDD" id="cd22285">
    <property type="entry name" value="HD_XLF_N"/>
    <property type="match status" value="1"/>
</dbReference>
<dbReference type="InterPro" id="IPR015381">
    <property type="entry name" value="XLF-like_N"/>
</dbReference>
<keyword evidence="12" id="KW-1185">Reference proteome</keyword>
<feature type="compositionally biased region" description="Acidic residues" evidence="8">
    <location>
        <begin position="397"/>
        <end position="416"/>
    </location>
</feature>
<comment type="similarity">
    <text evidence="6">Belongs to the XRCC4-XLF family. XLF subfamily.</text>
</comment>
<name>A0ABR1GQ66_9HYPO</name>
<comment type="caution">
    <text evidence="11">The sequence shown here is derived from an EMBL/GenBank/DDBJ whole genome shotgun (WGS) entry which is preliminary data.</text>
</comment>
<feature type="domain" description="XLF-like N-terminal" evidence="9">
    <location>
        <begin position="6"/>
        <end position="132"/>
    </location>
</feature>
<feature type="compositionally biased region" description="Acidic residues" evidence="8">
    <location>
        <begin position="325"/>
        <end position="336"/>
    </location>
</feature>
<evidence type="ECO:0000256" key="5">
    <source>
        <dbReference type="ARBA" id="ARBA00023242"/>
    </source>
</evidence>
<protein>
    <recommendedName>
        <fullName evidence="7">Non-homologous end-joining factor 1</fullName>
    </recommendedName>
</protein>
<dbReference type="Pfam" id="PF21928">
    <property type="entry name" value="XLF_CC"/>
    <property type="match status" value="1"/>
</dbReference>
<evidence type="ECO:0000313" key="11">
    <source>
        <dbReference type="EMBL" id="KAK7403895.1"/>
    </source>
</evidence>